<evidence type="ECO:0000313" key="2">
    <source>
        <dbReference type="Proteomes" id="UP000299102"/>
    </source>
</evidence>
<organism evidence="1 2">
    <name type="scientific">Eumeta variegata</name>
    <name type="common">Bagworm moth</name>
    <name type="synonym">Eumeta japonica</name>
    <dbReference type="NCBI Taxonomy" id="151549"/>
    <lineage>
        <taxon>Eukaryota</taxon>
        <taxon>Metazoa</taxon>
        <taxon>Ecdysozoa</taxon>
        <taxon>Arthropoda</taxon>
        <taxon>Hexapoda</taxon>
        <taxon>Insecta</taxon>
        <taxon>Pterygota</taxon>
        <taxon>Neoptera</taxon>
        <taxon>Endopterygota</taxon>
        <taxon>Lepidoptera</taxon>
        <taxon>Glossata</taxon>
        <taxon>Ditrysia</taxon>
        <taxon>Tineoidea</taxon>
        <taxon>Psychidae</taxon>
        <taxon>Oiketicinae</taxon>
        <taxon>Eumeta</taxon>
    </lineage>
</organism>
<dbReference type="EMBL" id="BGZK01000320">
    <property type="protein sequence ID" value="GBP36590.1"/>
    <property type="molecule type" value="Genomic_DNA"/>
</dbReference>
<gene>
    <name evidence="1" type="ORF">EVAR_34333_1</name>
</gene>
<name>A0A4C1VDH7_EUMVA</name>
<sequence>MDSASRNVLNTNDETVRTGVGRRLCLTNATAAMFTFNYQTGAGILSTPTSAACLCYRRTSPLARFIYYLALKMSPIITLTLSPIVDHKSLAAYLPCVSSITKKTANIQAVHCDRFPPVTPAVGN</sequence>
<accession>A0A4C1VDH7</accession>
<protein>
    <submittedName>
        <fullName evidence="1">Uncharacterized protein</fullName>
    </submittedName>
</protein>
<dbReference type="Proteomes" id="UP000299102">
    <property type="component" value="Unassembled WGS sequence"/>
</dbReference>
<dbReference type="AlphaFoldDB" id="A0A4C1VDH7"/>
<comment type="caution">
    <text evidence="1">The sequence shown here is derived from an EMBL/GenBank/DDBJ whole genome shotgun (WGS) entry which is preliminary data.</text>
</comment>
<proteinExistence type="predicted"/>
<reference evidence="1 2" key="1">
    <citation type="journal article" date="2019" name="Commun. Biol.">
        <title>The bagworm genome reveals a unique fibroin gene that provides high tensile strength.</title>
        <authorList>
            <person name="Kono N."/>
            <person name="Nakamura H."/>
            <person name="Ohtoshi R."/>
            <person name="Tomita M."/>
            <person name="Numata K."/>
            <person name="Arakawa K."/>
        </authorList>
    </citation>
    <scope>NUCLEOTIDE SEQUENCE [LARGE SCALE GENOMIC DNA]</scope>
</reference>
<keyword evidence="2" id="KW-1185">Reference proteome</keyword>
<evidence type="ECO:0000313" key="1">
    <source>
        <dbReference type="EMBL" id="GBP36590.1"/>
    </source>
</evidence>